<organism evidence="2 3">
    <name type="scientific">Halorubrum ezzemoulense</name>
    <name type="common">Halorubrum chaoviator</name>
    <dbReference type="NCBI Taxonomy" id="337243"/>
    <lineage>
        <taxon>Archaea</taxon>
        <taxon>Methanobacteriati</taxon>
        <taxon>Methanobacteriota</taxon>
        <taxon>Stenosarchaea group</taxon>
        <taxon>Halobacteria</taxon>
        <taxon>Halobacteriales</taxon>
        <taxon>Haloferacaceae</taxon>
        <taxon>Halorubrum</taxon>
    </lineage>
</organism>
<evidence type="ECO:0000256" key="1">
    <source>
        <dbReference type="SAM" id="Phobius"/>
    </source>
</evidence>
<keyword evidence="1" id="KW-1133">Transmembrane helix</keyword>
<dbReference type="Proteomes" id="UP000198297">
    <property type="component" value="Unassembled WGS sequence"/>
</dbReference>
<accession>A0A238V694</accession>
<protein>
    <submittedName>
        <fullName evidence="2">Uncharacterized protein</fullName>
    </submittedName>
</protein>
<evidence type="ECO:0000313" key="3">
    <source>
        <dbReference type="Proteomes" id="UP000198297"/>
    </source>
</evidence>
<evidence type="ECO:0000313" key="2">
    <source>
        <dbReference type="EMBL" id="SNR29557.1"/>
    </source>
</evidence>
<sequence length="37" mass="4339">MRDINPDTLMLVAGVAISLIALLELYPLWKNRRDDRR</sequence>
<feature type="transmembrane region" description="Helical" evidence="1">
    <location>
        <begin position="12"/>
        <end position="29"/>
    </location>
</feature>
<dbReference type="AlphaFoldDB" id="A0A238V694"/>
<gene>
    <name evidence="2" type="ORF">SAMN06266787_101963</name>
</gene>
<keyword evidence="1" id="KW-0472">Membrane</keyword>
<name>A0A238V694_HALEZ</name>
<keyword evidence="1" id="KW-0812">Transmembrane</keyword>
<reference evidence="2 3" key="1">
    <citation type="submission" date="2017-06" db="EMBL/GenBank/DDBJ databases">
        <authorList>
            <person name="Kim H.J."/>
            <person name="Triplett B.A."/>
        </authorList>
    </citation>
    <scope>NUCLEOTIDE SEQUENCE [LARGE SCALE GENOMIC DNA]</scope>
    <source>
        <strain evidence="2 3">DSM 19316</strain>
    </source>
</reference>
<proteinExistence type="predicted"/>
<dbReference type="EMBL" id="FZNK01000001">
    <property type="protein sequence ID" value="SNR29557.1"/>
    <property type="molecule type" value="Genomic_DNA"/>
</dbReference>